<evidence type="ECO:0000313" key="7">
    <source>
        <dbReference type="Proteomes" id="UP000246722"/>
    </source>
</evidence>
<dbReference type="GO" id="GO:0016787">
    <property type="term" value="F:hydrolase activity"/>
    <property type="evidence" value="ECO:0007669"/>
    <property type="project" value="UniProtKB-KW"/>
</dbReference>
<dbReference type="EMBL" id="QHLY01000008">
    <property type="protein sequence ID" value="PXA70359.1"/>
    <property type="molecule type" value="Genomic_DNA"/>
</dbReference>
<dbReference type="InterPro" id="IPR002018">
    <property type="entry name" value="CarbesteraseB"/>
</dbReference>
<gene>
    <name evidence="6" type="ORF">CTB96_07915</name>
</gene>
<dbReference type="AlphaFoldDB" id="A0A317ZZY4"/>
<evidence type="ECO:0000256" key="1">
    <source>
        <dbReference type="ARBA" id="ARBA00005964"/>
    </source>
</evidence>
<evidence type="ECO:0000256" key="4">
    <source>
        <dbReference type="SAM" id="MobiDB-lite"/>
    </source>
</evidence>
<accession>A0A317ZZY4</accession>
<dbReference type="Pfam" id="PF00135">
    <property type="entry name" value="COesterase"/>
    <property type="match status" value="1"/>
</dbReference>
<feature type="region of interest" description="Disordered" evidence="4">
    <location>
        <begin position="1"/>
        <end position="23"/>
    </location>
</feature>
<evidence type="ECO:0000256" key="3">
    <source>
        <dbReference type="RuleBase" id="RU361235"/>
    </source>
</evidence>
<dbReference type="InterPro" id="IPR050309">
    <property type="entry name" value="Type-B_Carboxylest/Lipase"/>
</dbReference>
<keyword evidence="2 3" id="KW-0378">Hydrolase</keyword>
<dbReference type="InterPro" id="IPR019826">
    <property type="entry name" value="Carboxylesterase_B_AS"/>
</dbReference>
<feature type="domain" description="Carboxylesterase type B" evidence="5">
    <location>
        <begin position="32"/>
        <end position="522"/>
    </location>
</feature>
<dbReference type="EC" id="3.1.1.-" evidence="3"/>
<feature type="compositionally biased region" description="Pro residues" evidence="4">
    <location>
        <begin position="1"/>
        <end position="15"/>
    </location>
</feature>
<dbReference type="Gene3D" id="3.40.50.1820">
    <property type="entry name" value="alpha/beta hydrolase"/>
    <property type="match status" value="1"/>
</dbReference>
<comment type="caution">
    <text evidence="6">The sequence shown here is derived from an EMBL/GenBank/DDBJ whole genome shotgun (WGS) entry which is preliminary data.</text>
</comment>
<protein>
    <recommendedName>
        <fullName evidence="3">Carboxylic ester hydrolase</fullName>
        <ecNumber evidence="3">3.1.1.-</ecNumber>
    </recommendedName>
</protein>
<dbReference type="InterPro" id="IPR029058">
    <property type="entry name" value="AB_hydrolase_fold"/>
</dbReference>
<sequence length="536" mass="58712">MLGPPPDYEPVPEQNPNPLVRSDPVAAWPGDVQIAGGTVRGFSADGMAIWRGIPYAAPPVGPLRFRAPQPVQPWEGTRDARQFGQIAPQHRGRQVTSGDRRIRMGEDCLNLNVQRPAAVDPAAHNLPVMVFIHGGGYATGSSQEFSGRGETFVRTGRVVYVSFNYRLGALGYLHFSRFATLNRSFDSNLGLRDQVAALQWVHDNIRAFGGDPDNVTVFGESAGGNAVVTLLATPAGGGLFARAIAQSPPSNAAYSPALAGRWAAEFVDVLRQSGPPELAGGRRPAAEVLTTAPWPALVRATQVLQRRTPDVDPGRYCLAPVVDGEFLPERPIDALRHGRAHKVPLIIGTNDREGSIFRGRADILPRSTRRIQSLFDEAPPDSHRDMRVVYSALPPAHAELDFGGDYAFWYPSVRVAELHSRSAPVYLYRFDSAPRLLHLLGYDATHGLELLALFASGSDRQLRTLSALGGRQSFLRTGERMRAHWLRFAATGSVGPGWPAYSERDRLTLIFDEADRVESDPRGDRRAAWLQFLPDF</sequence>
<dbReference type="OrthoDB" id="3199405at2"/>
<evidence type="ECO:0000259" key="5">
    <source>
        <dbReference type="Pfam" id="PF00135"/>
    </source>
</evidence>
<organism evidence="6 7">
    <name type="scientific">Cryobacterium arcticum</name>
    <dbReference type="NCBI Taxonomy" id="670052"/>
    <lineage>
        <taxon>Bacteria</taxon>
        <taxon>Bacillati</taxon>
        <taxon>Actinomycetota</taxon>
        <taxon>Actinomycetes</taxon>
        <taxon>Micrococcales</taxon>
        <taxon>Microbacteriaceae</taxon>
        <taxon>Cryobacterium</taxon>
    </lineage>
</organism>
<evidence type="ECO:0000313" key="6">
    <source>
        <dbReference type="EMBL" id="PXA70359.1"/>
    </source>
</evidence>
<dbReference type="PROSITE" id="PS00122">
    <property type="entry name" value="CARBOXYLESTERASE_B_1"/>
    <property type="match status" value="1"/>
</dbReference>
<proteinExistence type="inferred from homology"/>
<dbReference type="PANTHER" id="PTHR11559">
    <property type="entry name" value="CARBOXYLESTERASE"/>
    <property type="match status" value="1"/>
</dbReference>
<name>A0A317ZZY4_9MICO</name>
<reference evidence="6 7" key="1">
    <citation type="submission" date="2018-05" db="EMBL/GenBank/DDBJ databases">
        <title>Genetic diversity of glacier-inhabiting Cryobacterium bacteria in China and description of Cryobacterium mengkeensis sp. nov. and Arthrobacter glacialis sp. nov.</title>
        <authorList>
            <person name="Liu Q."/>
            <person name="Xin Y.-H."/>
        </authorList>
    </citation>
    <scope>NUCLEOTIDE SEQUENCE [LARGE SCALE GENOMIC DNA]</scope>
    <source>
        <strain evidence="6 7">SK-1</strain>
    </source>
</reference>
<comment type="similarity">
    <text evidence="1 3">Belongs to the type-B carboxylesterase/lipase family.</text>
</comment>
<keyword evidence="7" id="KW-1185">Reference proteome</keyword>
<evidence type="ECO:0000256" key="2">
    <source>
        <dbReference type="ARBA" id="ARBA00022801"/>
    </source>
</evidence>
<dbReference type="RefSeq" id="WP_110126388.1">
    <property type="nucleotide sequence ID" value="NZ_QHLY01000008.1"/>
</dbReference>
<dbReference type="Proteomes" id="UP000246722">
    <property type="component" value="Unassembled WGS sequence"/>
</dbReference>
<dbReference type="SUPFAM" id="SSF53474">
    <property type="entry name" value="alpha/beta-Hydrolases"/>
    <property type="match status" value="1"/>
</dbReference>